<feature type="domain" description="DUF6504" evidence="4">
    <location>
        <begin position="427"/>
        <end position="506"/>
    </location>
</feature>
<dbReference type="Pfam" id="PF00817">
    <property type="entry name" value="IMS"/>
    <property type="match status" value="1"/>
</dbReference>
<dbReference type="PANTHER" id="PTHR35369:SF2">
    <property type="entry name" value="BLR3025 PROTEIN"/>
    <property type="match status" value="1"/>
</dbReference>
<dbReference type="InterPro" id="IPR050356">
    <property type="entry name" value="SulA_CellDiv_inhibitor"/>
</dbReference>
<dbReference type="Proteomes" id="UP001160625">
    <property type="component" value="Unassembled WGS sequence"/>
</dbReference>
<gene>
    <name evidence="5" type="ORF">QGN17_11085</name>
</gene>
<evidence type="ECO:0000256" key="2">
    <source>
        <dbReference type="ARBA" id="ARBA00022763"/>
    </source>
</evidence>
<organism evidence="5 6">
    <name type="scientific">Sphingomonas oryzagri</name>
    <dbReference type="NCBI Taxonomy" id="3042314"/>
    <lineage>
        <taxon>Bacteria</taxon>
        <taxon>Pseudomonadati</taxon>
        <taxon>Pseudomonadota</taxon>
        <taxon>Alphaproteobacteria</taxon>
        <taxon>Sphingomonadales</taxon>
        <taxon>Sphingomonadaceae</taxon>
        <taxon>Sphingomonas</taxon>
    </lineage>
</organism>
<proteinExistence type="inferred from homology"/>
<dbReference type="PANTHER" id="PTHR35369">
    <property type="entry name" value="BLR3025 PROTEIN-RELATED"/>
    <property type="match status" value="1"/>
</dbReference>
<dbReference type="RefSeq" id="WP_281044548.1">
    <property type="nucleotide sequence ID" value="NZ_JARYGZ010000001.1"/>
</dbReference>
<evidence type="ECO:0000313" key="6">
    <source>
        <dbReference type="Proteomes" id="UP001160625"/>
    </source>
</evidence>
<dbReference type="CDD" id="cd03468">
    <property type="entry name" value="PolY_like"/>
    <property type="match status" value="1"/>
</dbReference>
<dbReference type="Gene3D" id="3.40.1170.60">
    <property type="match status" value="1"/>
</dbReference>
<dbReference type="InterPro" id="IPR045443">
    <property type="entry name" value="DUF6504"/>
</dbReference>
<dbReference type="SUPFAM" id="SSF56672">
    <property type="entry name" value="DNA/RNA polymerases"/>
    <property type="match status" value="1"/>
</dbReference>
<evidence type="ECO:0000259" key="4">
    <source>
        <dbReference type="Pfam" id="PF20114"/>
    </source>
</evidence>
<dbReference type="InterPro" id="IPR001126">
    <property type="entry name" value="UmuC"/>
</dbReference>
<reference evidence="5" key="1">
    <citation type="submission" date="2023-04" db="EMBL/GenBank/DDBJ databases">
        <title>Sphingomonas sp. MAHUQ-71 isolated from rice field.</title>
        <authorList>
            <person name="Huq M.A."/>
        </authorList>
    </citation>
    <scope>NUCLEOTIDE SEQUENCE</scope>
    <source>
        <strain evidence="5">MAHUQ-71</strain>
    </source>
</reference>
<feature type="domain" description="UmuC" evidence="3">
    <location>
        <begin position="38"/>
        <end position="151"/>
    </location>
</feature>
<sequence length="512" mass="55488">MRRVVSLFLPSWPTDRLRRMAAKPPEASAPLVTALPDHGRRVIAAVDAAARQLGIQPGMTVTRARAFAPNLAIVDADPDDDLEGLKRLALWAGRRYSPLVAPDPPDGIWIDITGCAHRYGGEEPLLKDILRRVAASGTTIQLAVADTAGCAHAVAHHVPSGRPTIIAPGKAHAALSILPVSALRIEAGVAEELRRMGFERIEQLIAAPRAPLAKRFGRQLFKRLDQALGQIPEPIEPIFPPTVPRVRRSLLEPIGTAEAFGQVIADLVGDLIPLLVGAGIGVRQLDLLFERVDGQYQVIRVGTASPVRDAAHLAKLLAQKIDTIDPGMGVEAMTLIAALVEPMGPTQRTGLIDSGRRGPDLAALVDALANRFGPDRLYRTQPNASTMPERAIGIVPPLSPAGDAGWDDDSPRPARMIVPPEPIEVIAALPDHPPAMFVWRGKRNRVAQADGPKRLHGEWWREAGHEADMPFAVRDYYQVETISGGRYWIFRLGDGERSTTGPMKWFIHGAFA</sequence>
<evidence type="ECO:0000313" key="5">
    <source>
        <dbReference type="EMBL" id="MDH7639274.1"/>
    </source>
</evidence>
<evidence type="ECO:0000256" key="1">
    <source>
        <dbReference type="ARBA" id="ARBA00010945"/>
    </source>
</evidence>
<accession>A0ABT6N3E3</accession>
<comment type="similarity">
    <text evidence="1">Belongs to the DNA polymerase type-Y family.</text>
</comment>
<comment type="caution">
    <text evidence="5">The sequence shown here is derived from an EMBL/GenBank/DDBJ whole genome shotgun (WGS) entry which is preliminary data.</text>
</comment>
<dbReference type="Gene3D" id="3.30.70.270">
    <property type="match status" value="1"/>
</dbReference>
<dbReference type="InterPro" id="IPR043128">
    <property type="entry name" value="Rev_trsase/Diguanyl_cyclase"/>
</dbReference>
<keyword evidence="2" id="KW-0227">DNA damage</keyword>
<dbReference type="InterPro" id="IPR043502">
    <property type="entry name" value="DNA/RNA_pol_sf"/>
</dbReference>
<name>A0ABT6N3E3_9SPHN</name>
<dbReference type="EMBL" id="JARYGZ010000001">
    <property type="protein sequence ID" value="MDH7639274.1"/>
    <property type="molecule type" value="Genomic_DNA"/>
</dbReference>
<keyword evidence="6" id="KW-1185">Reference proteome</keyword>
<protein>
    <submittedName>
        <fullName evidence="5">DUF6504 family protein</fullName>
    </submittedName>
</protein>
<evidence type="ECO:0000259" key="3">
    <source>
        <dbReference type="Pfam" id="PF00817"/>
    </source>
</evidence>
<dbReference type="Pfam" id="PF20114">
    <property type="entry name" value="DUF6504"/>
    <property type="match status" value="1"/>
</dbReference>